<evidence type="ECO:0000256" key="1">
    <source>
        <dbReference type="ARBA" id="ARBA00006817"/>
    </source>
</evidence>
<dbReference type="InterPro" id="IPR013538">
    <property type="entry name" value="ASHA1/2-like_C"/>
</dbReference>
<organism evidence="3 4">
    <name type="scientific">Flavobacterium piscisymbiosum</name>
    <dbReference type="NCBI Taxonomy" id="2893753"/>
    <lineage>
        <taxon>Bacteria</taxon>
        <taxon>Pseudomonadati</taxon>
        <taxon>Bacteroidota</taxon>
        <taxon>Flavobacteriia</taxon>
        <taxon>Flavobacteriales</taxon>
        <taxon>Flavobacteriaceae</taxon>
        <taxon>Flavobacterium</taxon>
    </lineage>
</organism>
<evidence type="ECO:0000313" key="3">
    <source>
        <dbReference type="EMBL" id="MCC9066414.1"/>
    </source>
</evidence>
<proteinExistence type="inferred from homology"/>
<dbReference type="InterPro" id="IPR023393">
    <property type="entry name" value="START-like_dom_sf"/>
</dbReference>
<dbReference type="Pfam" id="PF08327">
    <property type="entry name" value="AHSA1"/>
    <property type="match status" value="1"/>
</dbReference>
<sequence length="144" mass="17005">MKMEKIEHINYIKSPIAEVYKTLTTQEGLGAVWTTELIVKPEVGFINEFDFGDNDSTKMKVVELYTNKRILWECTDSDPEWIGTKISFDLTEKDGVTSVVLKHFDWRELTEFYQWCNYNWAMFLLSLKSYCEDGEGTPYQKRKF</sequence>
<feature type="domain" description="Activator of Hsp90 ATPase homologue 1/2-like C-terminal" evidence="2">
    <location>
        <begin position="14"/>
        <end position="131"/>
    </location>
</feature>
<keyword evidence="4" id="KW-1185">Reference proteome</keyword>
<protein>
    <submittedName>
        <fullName evidence="3">SRPBCC domain-containing protein</fullName>
    </submittedName>
</protein>
<evidence type="ECO:0000259" key="2">
    <source>
        <dbReference type="Pfam" id="PF08327"/>
    </source>
</evidence>
<dbReference type="EMBL" id="JAJJMM010000001">
    <property type="protein sequence ID" value="MCC9066414.1"/>
    <property type="molecule type" value="Genomic_DNA"/>
</dbReference>
<comment type="caution">
    <text evidence="3">The sequence shown here is derived from an EMBL/GenBank/DDBJ whole genome shotgun (WGS) entry which is preliminary data.</text>
</comment>
<dbReference type="RefSeq" id="WP_230040355.1">
    <property type="nucleotide sequence ID" value="NZ_JAJJMM010000001.1"/>
</dbReference>
<comment type="similarity">
    <text evidence="1">Belongs to the AHA1 family.</text>
</comment>
<accession>A0ABS8MLN1</accession>
<dbReference type="SUPFAM" id="SSF55961">
    <property type="entry name" value="Bet v1-like"/>
    <property type="match status" value="1"/>
</dbReference>
<name>A0ABS8MLN1_9FLAO</name>
<reference evidence="3" key="1">
    <citation type="submission" date="2021-11" db="EMBL/GenBank/DDBJ databases">
        <title>Description of novel Flavobacterium species.</title>
        <authorList>
            <person name="Saticioglu I.B."/>
            <person name="Ay H."/>
            <person name="Altun S."/>
            <person name="Duman M."/>
        </authorList>
    </citation>
    <scope>NUCLEOTIDE SEQUENCE</scope>
    <source>
        <strain evidence="3">F-30</strain>
    </source>
</reference>
<evidence type="ECO:0000313" key="4">
    <source>
        <dbReference type="Proteomes" id="UP001430679"/>
    </source>
</evidence>
<dbReference type="CDD" id="cd07814">
    <property type="entry name" value="SRPBCC_CalC_Aha1-like"/>
    <property type="match status" value="1"/>
</dbReference>
<dbReference type="Proteomes" id="UP001430679">
    <property type="component" value="Unassembled WGS sequence"/>
</dbReference>
<gene>
    <name evidence="3" type="ORF">LNP81_25775</name>
</gene>
<dbReference type="Gene3D" id="3.30.530.20">
    <property type="match status" value="1"/>
</dbReference>